<feature type="region of interest" description="Disordered" evidence="1">
    <location>
        <begin position="1"/>
        <end position="25"/>
    </location>
</feature>
<dbReference type="AlphaFoldDB" id="A0A2R4SWV6"/>
<dbReference type="Proteomes" id="UP000244201">
    <property type="component" value="Chromosome"/>
</dbReference>
<feature type="compositionally biased region" description="Basic residues" evidence="1">
    <location>
        <begin position="1"/>
        <end position="12"/>
    </location>
</feature>
<gene>
    <name evidence="2" type="ORF">SLUN_02935</name>
</gene>
<reference evidence="2 3" key="1">
    <citation type="submission" date="2018-01" db="EMBL/GenBank/DDBJ databases">
        <title>Complete genome sequence of Streptomyces lunaelactis MM109T, a Ferroverdin A producer isolated from cave moonmilk deposits.</title>
        <authorList>
            <person name="Naome A."/>
            <person name="Martinet L."/>
            <person name="Maciejewska M."/>
            <person name="Anderssen S."/>
            <person name="Adam D."/>
            <person name="Tenconi E."/>
            <person name="Deflandre B."/>
            <person name="Arguelles-Arias A."/>
            <person name="Calusinska M."/>
            <person name="Copieters W."/>
            <person name="Karim L."/>
            <person name="Hanikenne M."/>
            <person name="Baurain D."/>
            <person name="van Wezel G."/>
            <person name="Smargiasso N."/>
            <person name="de Pauw E."/>
            <person name="Delfosse P."/>
            <person name="Rigali S."/>
        </authorList>
    </citation>
    <scope>NUCLEOTIDE SEQUENCE [LARGE SCALE GENOMIC DNA]</scope>
    <source>
        <strain evidence="2 3">MM109</strain>
    </source>
</reference>
<evidence type="ECO:0000256" key="1">
    <source>
        <dbReference type="SAM" id="MobiDB-lite"/>
    </source>
</evidence>
<sequence>MGCSPRHGRPPCHSRSPGARSAVGTERLLRAAARAARGRDHRDYVGAFFDLHLRGIAQPLLNGPSAANPEVTPHNGS</sequence>
<keyword evidence="3" id="KW-1185">Reference proteome</keyword>
<dbReference type="KEGG" id="slk:SLUN_02935"/>
<name>A0A2R4SWV6_9ACTN</name>
<evidence type="ECO:0000313" key="3">
    <source>
        <dbReference type="Proteomes" id="UP000244201"/>
    </source>
</evidence>
<protein>
    <submittedName>
        <fullName evidence="2">Uncharacterized protein</fullName>
    </submittedName>
</protein>
<organism evidence="2 3">
    <name type="scientific">Streptomyces lunaelactis</name>
    <dbReference type="NCBI Taxonomy" id="1535768"/>
    <lineage>
        <taxon>Bacteria</taxon>
        <taxon>Bacillati</taxon>
        <taxon>Actinomycetota</taxon>
        <taxon>Actinomycetes</taxon>
        <taxon>Kitasatosporales</taxon>
        <taxon>Streptomycetaceae</taxon>
        <taxon>Streptomyces</taxon>
    </lineage>
</organism>
<dbReference type="EMBL" id="CP026304">
    <property type="protein sequence ID" value="AVZ71337.1"/>
    <property type="molecule type" value="Genomic_DNA"/>
</dbReference>
<proteinExistence type="predicted"/>
<evidence type="ECO:0000313" key="2">
    <source>
        <dbReference type="EMBL" id="AVZ71337.1"/>
    </source>
</evidence>
<accession>A0A2R4SWV6</accession>